<keyword evidence="3" id="KW-1185">Reference proteome</keyword>
<dbReference type="EMBL" id="CCMZ01000007">
    <property type="protein sequence ID" value="CDX14307.1"/>
    <property type="molecule type" value="Genomic_DNA"/>
</dbReference>
<evidence type="ECO:0000256" key="1">
    <source>
        <dbReference type="SAM" id="MobiDB-lite"/>
    </source>
</evidence>
<sequence>MALFKEADVVRVNSHPHHLTGDLRGQPGRTADRNMDGIGPATAGARNEITQTPPFDRAKALQEQDVVLLPDEDFSRRLNRRGACAATHDCT</sequence>
<proteinExistence type="predicted"/>
<dbReference type="AlphaFoldDB" id="A0A090F518"/>
<accession>A0A090F518</accession>
<gene>
    <name evidence="2" type="ORF">MPL3356_150300</name>
</gene>
<feature type="region of interest" description="Disordered" evidence="1">
    <location>
        <begin position="15"/>
        <end position="47"/>
    </location>
</feature>
<protein>
    <submittedName>
        <fullName evidence="2">Uncharacterized protein</fullName>
    </submittedName>
</protein>
<reference evidence="3" key="1">
    <citation type="submission" date="2014-08" db="EMBL/GenBank/DDBJ databases">
        <authorList>
            <person name="Moulin L."/>
        </authorList>
    </citation>
    <scope>NUCLEOTIDE SEQUENCE [LARGE SCALE GENOMIC DNA]</scope>
</reference>
<organism evidence="2 3">
    <name type="scientific">Mesorhizobium plurifarium</name>
    <dbReference type="NCBI Taxonomy" id="69974"/>
    <lineage>
        <taxon>Bacteria</taxon>
        <taxon>Pseudomonadati</taxon>
        <taxon>Pseudomonadota</taxon>
        <taxon>Alphaproteobacteria</taxon>
        <taxon>Hyphomicrobiales</taxon>
        <taxon>Phyllobacteriaceae</taxon>
        <taxon>Mesorhizobium</taxon>
    </lineage>
</organism>
<name>A0A090F518_MESPL</name>
<dbReference type="Proteomes" id="UP000045285">
    <property type="component" value="Unassembled WGS sequence"/>
</dbReference>
<evidence type="ECO:0000313" key="2">
    <source>
        <dbReference type="EMBL" id="CDX14307.1"/>
    </source>
</evidence>
<evidence type="ECO:0000313" key="3">
    <source>
        <dbReference type="Proteomes" id="UP000045285"/>
    </source>
</evidence>